<dbReference type="PANTHER" id="PTHR31257">
    <property type="entry name" value="RICIN B-LIKE LECTIN EULS3"/>
    <property type="match status" value="1"/>
</dbReference>
<dbReference type="Proteomes" id="UP001443914">
    <property type="component" value="Unassembled WGS sequence"/>
</dbReference>
<dbReference type="EMBL" id="JBDFQZ010000014">
    <property type="protein sequence ID" value="KAK9667077.1"/>
    <property type="molecule type" value="Genomic_DNA"/>
</dbReference>
<reference evidence="1" key="1">
    <citation type="submission" date="2024-03" db="EMBL/GenBank/DDBJ databases">
        <title>WGS assembly of Saponaria officinalis var. Norfolk2.</title>
        <authorList>
            <person name="Jenkins J."/>
            <person name="Shu S."/>
            <person name="Grimwood J."/>
            <person name="Barry K."/>
            <person name="Goodstein D."/>
            <person name="Schmutz J."/>
            <person name="Leebens-Mack J."/>
            <person name="Osbourn A."/>
        </authorList>
    </citation>
    <scope>NUCLEOTIDE SEQUENCE [LARGE SCALE GENOMIC DNA]</scope>
    <source>
        <strain evidence="1">JIC</strain>
    </source>
</reference>
<name>A0AAW1GSQ4_SAPOF</name>
<dbReference type="InterPro" id="IPR035992">
    <property type="entry name" value="Ricin_B-like_lectins"/>
</dbReference>
<sequence>MTSETYRIFCKMQGSNGAYCVAIRNGKLALALPNMGDQSQQWHKEGIDNCHFMLVDKHTHKVVKFYGNGDQLIMVNRPAKLGKSLSWTEGTEDCGGYTFLRAPALNMVMDALGASIHDGAVISVYPKNNPTTDNQLWKFVPV</sequence>
<dbReference type="Gene3D" id="2.80.10.50">
    <property type="match status" value="1"/>
</dbReference>
<evidence type="ECO:0000313" key="2">
    <source>
        <dbReference type="Proteomes" id="UP001443914"/>
    </source>
</evidence>
<dbReference type="PANTHER" id="PTHR31257:SF17">
    <property type="entry name" value="RICIN B LECTIN DOMAIN-CONTAINING PROTEIN"/>
    <property type="match status" value="1"/>
</dbReference>
<comment type="caution">
    <text evidence="1">The sequence shown here is derived from an EMBL/GenBank/DDBJ whole genome shotgun (WGS) entry which is preliminary data.</text>
</comment>
<dbReference type="InterPro" id="IPR040249">
    <property type="entry name" value="Ricin_B-like_lectin_EULS3-like"/>
</dbReference>
<keyword evidence="2" id="KW-1185">Reference proteome</keyword>
<gene>
    <name evidence="1" type="ORF">RND81_14G231100</name>
</gene>
<dbReference type="SUPFAM" id="SSF50370">
    <property type="entry name" value="Ricin B-like lectins"/>
    <property type="match status" value="1"/>
</dbReference>
<proteinExistence type="predicted"/>
<protein>
    <submittedName>
        <fullName evidence="1">Uncharacterized protein</fullName>
    </submittedName>
</protein>
<organism evidence="1 2">
    <name type="scientific">Saponaria officinalis</name>
    <name type="common">Common soapwort</name>
    <name type="synonym">Lychnis saponaria</name>
    <dbReference type="NCBI Taxonomy" id="3572"/>
    <lineage>
        <taxon>Eukaryota</taxon>
        <taxon>Viridiplantae</taxon>
        <taxon>Streptophyta</taxon>
        <taxon>Embryophyta</taxon>
        <taxon>Tracheophyta</taxon>
        <taxon>Spermatophyta</taxon>
        <taxon>Magnoliopsida</taxon>
        <taxon>eudicotyledons</taxon>
        <taxon>Gunneridae</taxon>
        <taxon>Pentapetalae</taxon>
        <taxon>Caryophyllales</taxon>
        <taxon>Caryophyllaceae</taxon>
        <taxon>Caryophylleae</taxon>
        <taxon>Saponaria</taxon>
    </lineage>
</organism>
<dbReference type="AlphaFoldDB" id="A0AAW1GSQ4"/>
<accession>A0AAW1GSQ4</accession>
<evidence type="ECO:0000313" key="1">
    <source>
        <dbReference type="EMBL" id="KAK9667077.1"/>
    </source>
</evidence>